<evidence type="ECO:0000256" key="3">
    <source>
        <dbReference type="ARBA" id="ARBA00022598"/>
    </source>
</evidence>
<dbReference type="HAMAP" id="MF_01161">
    <property type="entry name" value="tRNA_Ile_lys_synt"/>
    <property type="match status" value="1"/>
</dbReference>
<dbReference type="PANTHER" id="PTHR43033:SF1">
    <property type="entry name" value="TRNA(ILE)-LYSIDINE SYNTHASE-RELATED"/>
    <property type="match status" value="1"/>
</dbReference>
<evidence type="ECO:0000256" key="5">
    <source>
        <dbReference type="ARBA" id="ARBA00022741"/>
    </source>
</evidence>
<keyword evidence="6 8" id="KW-0067">ATP-binding</keyword>
<comment type="catalytic activity">
    <reaction evidence="7 8">
        <text>cytidine(34) in tRNA(Ile2) + L-lysine + ATP = lysidine(34) in tRNA(Ile2) + AMP + diphosphate + H(+)</text>
        <dbReference type="Rhea" id="RHEA:43744"/>
        <dbReference type="Rhea" id="RHEA-COMP:10625"/>
        <dbReference type="Rhea" id="RHEA-COMP:10670"/>
        <dbReference type="ChEBI" id="CHEBI:15378"/>
        <dbReference type="ChEBI" id="CHEBI:30616"/>
        <dbReference type="ChEBI" id="CHEBI:32551"/>
        <dbReference type="ChEBI" id="CHEBI:33019"/>
        <dbReference type="ChEBI" id="CHEBI:82748"/>
        <dbReference type="ChEBI" id="CHEBI:83665"/>
        <dbReference type="ChEBI" id="CHEBI:456215"/>
        <dbReference type="EC" id="6.3.4.19"/>
    </reaction>
</comment>
<evidence type="ECO:0000256" key="8">
    <source>
        <dbReference type="HAMAP-Rule" id="MF_01161"/>
    </source>
</evidence>
<dbReference type="PANTHER" id="PTHR43033">
    <property type="entry name" value="TRNA(ILE)-LYSIDINE SYNTHASE-RELATED"/>
    <property type="match status" value="1"/>
</dbReference>
<evidence type="ECO:0000259" key="9">
    <source>
        <dbReference type="SMART" id="SM00977"/>
    </source>
</evidence>
<dbReference type="RefSeq" id="WP_186805118.1">
    <property type="nucleotide sequence ID" value="NZ_BJUY01000015.1"/>
</dbReference>
<dbReference type="NCBIfam" id="TIGR02433">
    <property type="entry name" value="lysidine_TilS_C"/>
    <property type="match status" value="1"/>
</dbReference>
<evidence type="ECO:0000313" key="10">
    <source>
        <dbReference type="EMBL" id="GEK91615.1"/>
    </source>
</evidence>
<keyword evidence="11" id="KW-1185">Reference proteome</keyword>
<comment type="similarity">
    <text evidence="8">Belongs to the tRNA(Ile)-lysidine synthase family.</text>
</comment>
<dbReference type="AlphaFoldDB" id="A0A511ATU9"/>
<dbReference type="GO" id="GO:0005524">
    <property type="term" value="F:ATP binding"/>
    <property type="evidence" value="ECO:0007669"/>
    <property type="project" value="UniProtKB-UniRule"/>
</dbReference>
<dbReference type="SUPFAM" id="SSF52402">
    <property type="entry name" value="Adenine nucleotide alpha hydrolases-like"/>
    <property type="match status" value="1"/>
</dbReference>
<evidence type="ECO:0000256" key="7">
    <source>
        <dbReference type="ARBA" id="ARBA00048539"/>
    </source>
</evidence>
<dbReference type="InterPro" id="IPR012795">
    <property type="entry name" value="tRNA_Ile_lys_synt_N"/>
</dbReference>
<dbReference type="CDD" id="cd01992">
    <property type="entry name" value="TilS_N"/>
    <property type="match status" value="1"/>
</dbReference>
<dbReference type="GO" id="GO:0006400">
    <property type="term" value="P:tRNA modification"/>
    <property type="evidence" value="ECO:0007669"/>
    <property type="project" value="UniProtKB-UniRule"/>
</dbReference>
<feature type="domain" description="Lysidine-tRNA(Ile) synthetase C-terminal" evidence="9">
    <location>
        <begin position="387"/>
        <end position="459"/>
    </location>
</feature>
<comment type="function">
    <text evidence="8">Ligates lysine onto the cytidine present at position 34 of the AUA codon-specific tRNA(Ile) that contains the anticodon CAU, in an ATP-dependent manner. Cytidine is converted to lysidine, thus changing the amino acid specificity of the tRNA from methionine to isoleucine.</text>
</comment>
<dbReference type="InterPro" id="IPR012796">
    <property type="entry name" value="Lysidine-tRNA-synth_C"/>
</dbReference>
<keyword evidence="4 8" id="KW-0819">tRNA processing</keyword>
<dbReference type="SUPFAM" id="SSF56037">
    <property type="entry name" value="PheT/TilS domain"/>
    <property type="match status" value="1"/>
</dbReference>
<organism evidence="10 11">
    <name type="scientific">Alkalibacterium kapii</name>
    <dbReference type="NCBI Taxonomy" id="426704"/>
    <lineage>
        <taxon>Bacteria</taxon>
        <taxon>Bacillati</taxon>
        <taxon>Bacillota</taxon>
        <taxon>Bacilli</taxon>
        <taxon>Lactobacillales</taxon>
        <taxon>Carnobacteriaceae</taxon>
        <taxon>Alkalibacterium</taxon>
    </lineage>
</organism>
<dbReference type="NCBIfam" id="TIGR02432">
    <property type="entry name" value="lysidine_TilS_N"/>
    <property type="match status" value="1"/>
</dbReference>
<reference evidence="10 11" key="1">
    <citation type="submission" date="2019-07" db="EMBL/GenBank/DDBJ databases">
        <title>Whole genome shotgun sequence of Alkalibacterium kapii NBRC 103247.</title>
        <authorList>
            <person name="Hosoyama A."/>
            <person name="Uohara A."/>
            <person name="Ohji S."/>
            <person name="Ichikawa N."/>
        </authorList>
    </citation>
    <scope>NUCLEOTIDE SEQUENCE [LARGE SCALE GENOMIC DNA]</scope>
    <source>
        <strain evidence="10 11">NBRC 103247</strain>
    </source>
</reference>
<keyword evidence="5 8" id="KW-0547">Nucleotide-binding</keyword>
<evidence type="ECO:0000256" key="6">
    <source>
        <dbReference type="ARBA" id="ARBA00022840"/>
    </source>
</evidence>
<dbReference type="EMBL" id="BJUY01000015">
    <property type="protein sequence ID" value="GEK91615.1"/>
    <property type="molecule type" value="Genomic_DNA"/>
</dbReference>
<dbReference type="Proteomes" id="UP000321662">
    <property type="component" value="Unassembled WGS sequence"/>
</dbReference>
<accession>A0A511ATU9</accession>
<dbReference type="InterPro" id="IPR012094">
    <property type="entry name" value="tRNA_Ile_lys_synt"/>
</dbReference>
<dbReference type="Gene3D" id="3.40.50.620">
    <property type="entry name" value="HUPs"/>
    <property type="match status" value="1"/>
</dbReference>
<dbReference type="Pfam" id="PF01171">
    <property type="entry name" value="ATP_bind_3"/>
    <property type="match status" value="1"/>
</dbReference>
<dbReference type="GO" id="GO:0005737">
    <property type="term" value="C:cytoplasm"/>
    <property type="evidence" value="ECO:0007669"/>
    <property type="project" value="UniProtKB-SubCell"/>
</dbReference>
<evidence type="ECO:0000256" key="4">
    <source>
        <dbReference type="ARBA" id="ARBA00022694"/>
    </source>
</evidence>
<keyword evidence="3 8" id="KW-0436">Ligase</keyword>
<dbReference type="InterPro" id="IPR011063">
    <property type="entry name" value="TilS/TtcA_N"/>
</dbReference>
<protein>
    <recommendedName>
        <fullName evidence="8">tRNA(Ile)-lysidine synthase</fullName>
        <ecNumber evidence="8">6.3.4.19</ecNumber>
    </recommendedName>
    <alternativeName>
        <fullName evidence="8">tRNA(Ile)-2-lysyl-cytidine synthase</fullName>
    </alternativeName>
    <alternativeName>
        <fullName evidence="8">tRNA(Ile)-lysidine synthetase</fullName>
    </alternativeName>
</protein>
<evidence type="ECO:0000313" key="11">
    <source>
        <dbReference type="Proteomes" id="UP000321662"/>
    </source>
</evidence>
<comment type="domain">
    <text evidence="8">The N-terminal region contains the highly conserved SGGXDS motif, predicted to be a P-loop motif involved in ATP binding.</text>
</comment>
<gene>
    <name evidence="8" type="primary">tilS</name>
    <name evidence="10" type="ORF">AKA01nite_12370</name>
</gene>
<proteinExistence type="inferred from homology"/>
<dbReference type="InterPro" id="IPR014729">
    <property type="entry name" value="Rossmann-like_a/b/a_fold"/>
</dbReference>
<sequence>MSLSMAFYEQIKTGRYWKQEENIVVGVSGGVDSMVLFDLLYHLPEKVRPALHVAHVNHKLRPESDGDEQFVKEQMTERSVPVHVHTWDESDHPVSGIEQEARMIRYRFFEEVAEKVGSRFILTAHHRDDQVETVLMRLVRGNSLDELTGISLERKHHDQTLIRLLLPYNKESIEDYAKKRQLSWKEDESNRLALYTRNRYRNDIIPRLEQENAAVKRHIVEFSEDIKDLLKALDPLIEGEISRSFQISDSCMTVDLKSFSTEEKGFQKIVLSKAFKKWPHRSSYAIGQTHVKLLLDWFYSGGPNTQMDLPDDLVARKEYDSCIIEKHSDAIKNKSDVFFKERLELNQWKKISETERIGWFDHENFHEENDTSGHRLYLAIDDVKEPLLLRHRKKGDRMKVKGLNGSKKVKDIFIDQKVPIKKRDDAWVVTDENGEIIWLVGYKESPLSLNALTDTITYVLIYQKTSETDN</sequence>
<dbReference type="EC" id="6.3.4.19" evidence="8"/>
<evidence type="ECO:0000256" key="2">
    <source>
        <dbReference type="ARBA" id="ARBA00022490"/>
    </source>
</evidence>
<comment type="caution">
    <text evidence="10">The sequence shown here is derived from an EMBL/GenBank/DDBJ whole genome shotgun (WGS) entry which is preliminary data.</text>
</comment>
<evidence type="ECO:0000256" key="1">
    <source>
        <dbReference type="ARBA" id="ARBA00004496"/>
    </source>
</evidence>
<keyword evidence="2 8" id="KW-0963">Cytoplasm</keyword>
<comment type="subcellular location">
    <subcellularLocation>
        <location evidence="1 8">Cytoplasm</location>
    </subcellularLocation>
</comment>
<dbReference type="Pfam" id="PF11734">
    <property type="entry name" value="TilS_C"/>
    <property type="match status" value="1"/>
</dbReference>
<dbReference type="Gene3D" id="3.30.465.60">
    <property type="match status" value="1"/>
</dbReference>
<feature type="binding site" evidence="8">
    <location>
        <begin position="28"/>
        <end position="33"/>
    </location>
    <ligand>
        <name>ATP</name>
        <dbReference type="ChEBI" id="CHEBI:30616"/>
    </ligand>
</feature>
<dbReference type="SMART" id="SM00977">
    <property type="entry name" value="TilS_C"/>
    <property type="match status" value="1"/>
</dbReference>
<dbReference type="GO" id="GO:0032267">
    <property type="term" value="F:tRNA(Ile)-lysidine synthase activity"/>
    <property type="evidence" value="ECO:0007669"/>
    <property type="project" value="UniProtKB-EC"/>
</dbReference>
<name>A0A511ATU9_9LACT</name>